<feature type="chain" id="PRO_5032829745" description="Curlin" evidence="1">
    <location>
        <begin position="23"/>
        <end position="168"/>
    </location>
</feature>
<evidence type="ECO:0000313" key="3">
    <source>
        <dbReference type="Proteomes" id="UP000581447"/>
    </source>
</evidence>
<dbReference type="RefSeq" id="WP_183941461.1">
    <property type="nucleotide sequence ID" value="NZ_BAABBG010000002.1"/>
</dbReference>
<accession>A0A840B3Z0</accession>
<proteinExistence type="predicted"/>
<evidence type="ECO:0000313" key="2">
    <source>
        <dbReference type="EMBL" id="MBB3943264.1"/>
    </source>
</evidence>
<gene>
    <name evidence="2" type="ORF">GGR91_001486</name>
</gene>
<name>A0A840B3Z0_9SPHN</name>
<protein>
    <recommendedName>
        <fullName evidence="4">Curlin</fullName>
    </recommendedName>
</protein>
<evidence type="ECO:0000256" key="1">
    <source>
        <dbReference type="SAM" id="SignalP"/>
    </source>
</evidence>
<evidence type="ECO:0008006" key="4">
    <source>
        <dbReference type="Google" id="ProtNLM"/>
    </source>
</evidence>
<organism evidence="2 3">
    <name type="scientific">Sphingorhabdus rigui</name>
    <dbReference type="NCBI Taxonomy" id="1282858"/>
    <lineage>
        <taxon>Bacteria</taxon>
        <taxon>Pseudomonadati</taxon>
        <taxon>Pseudomonadota</taxon>
        <taxon>Alphaproteobacteria</taxon>
        <taxon>Sphingomonadales</taxon>
        <taxon>Sphingomonadaceae</taxon>
        <taxon>Sphingorhabdus</taxon>
    </lineage>
</organism>
<dbReference type="AlphaFoldDB" id="A0A840B3Z0"/>
<comment type="caution">
    <text evidence="2">The sequence shown here is derived from an EMBL/GenBank/DDBJ whole genome shotgun (WGS) entry which is preliminary data.</text>
</comment>
<dbReference type="Proteomes" id="UP000581447">
    <property type="component" value="Unassembled WGS sequence"/>
</dbReference>
<keyword evidence="1" id="KW-0732">Signal</keyword>
<feature type="signal peptide" evidence="1">
    <location>
        <begin position="1"/>
        <end position="22"/>
    </location>
</feature>
<sequence length="168" mass="17453">MKKIAILLVPAFVLAIAAPASANDQNQNNDASDNGGGFLSQTNVVNDYLDEFYQDNSPDSVSHSVSKSYAANNNTHLAAYQELHSVNSNSELDEVVDLDGDDEHETAVGYNSGRNSVNDNAFAAFAGIANQAWNTGINANTQAATNIAAQGTVNFGVNPSDSAGGGAD</sequence>
<dbReference type="EMBL" id="JACIEA010000001">
    <property type="protein sequence ID" value="MBB3943264.1"/>
    <property type="molecule type" value="Genomic_DNA"/>
</dbReference>
<keyword evidence="3" id="KW-1185">Reference proteome</keyword>
<reference evidence="2 3" key="1">
    <citation type="submission" date="2020-08" db="EMBL/GenBank/DDBJ databases">
        <title>Genomic Encyclopedia of Type Strains, Phase IV (KMG-IV): sequencing the most valuable type-strain genomes for metagenomic binning, comparative biology and taxonomic classification.</title>
        <authorList>
            <person name="Goeker M."/>
        </authorList>
    </citation>
    <scope>NUCLEOTIDE SEQUENCE [LARGE SCALE GENOMIC DNA]</scope>
    <source>
        <strain evidence="2 3">DSM 29050</strain>
    </source>
</reference>